<organism evidence="1 2">
    <name type="scientific">Teladorsagia circumcincta</name>
    <name type="common">Brown stomach worm</name>
    <name type="synonym">Ostertagia circumcincta</name>
    <dbReference type="NCBI Taxonomy" id="45464"/>
    <lineage>
        <taxon>Eukaryota</taxon>
        <taxon>Metazoa</taxon>
        <taxon>Ecdysozoa</taxon>
        <taxon>Nematoda</taxon>
        <taxon>Chromadorea</taxon>
        <taxon>Rhabditida</taxon>
        <taxon>Rhabditina</taxon>
        <taxon>Rhabditomorpha</taxon>
        <taxon>Strongyloidea</taxon>
        <taxon>Trichostrongylidae</taxon>
        <taxon>Teladorsagia</taxon>
    </lineage>
</organism>
<name>A0A2G9U221_TELCI</name>
<evidence type="ECO:0000313" key="2">
    <source>
        <dbReference type="Proteomes" id="UP000230423"/>
    </source>
</evidence>
<protein>
    <submittedName>
        <fullName evidence="1">Uncharacterized protein</fullName>
    </submittedName>
</protein>
<dbReference type="Proteomes" id="UP000230423">
    <property type="component" value="Unassembled WGS sequence"/>
</dbReference>
<evidence type="ECO:0000313" key="1">
    <source>
        <dbReference type="EMBL" id="PIO64198.1"/>
    </source>
</evidence>
<gene>
    <name evidence="1" type="ORF">TELCIR_14181</name>
</gene>
<dbReference type="AlphaFoldDB" id="A0A2G9U221"/>
<keyword evidence="2" id="KW-1185">Reference proteome</keyword>
<dbReference type="EMBL" id="KZ350132">
    <property type="protein sequence ID" value="PIO64198.1"/>
    <property type="molecule type" value="Genomic_DNA"/>
</dbReference>
<reference evidence="1 2" key="1">
    <citation type="submission" date="2015-09" db="EMBL/GenBank/DDBJ databases">
        <title>Draft genome of the parasitic nematode Teladorsagia circumcincta isolate WARC Sus (inbred).</title>
        <authorList>
            <person name="Mitreva M."/>
        </authorList>
    </citation>
    <scope>NUCLEOTIDE SEQUENCE [LARGE SCALE GENOMIC DNA]</scope>
    <source>
        <strain evidence="1 2">S</strain>
    </source>
</reference>
<proteinExistence type="predicted"/>
<accession>A0A2G9U221</accession>
<sequence length="85" mass="9485">MDSNIRVSTWIVGQIACLKQRGRALKSAPLAIEARLNVFFLRAALCTVAPQCVHLCGTEMREQSSRYYMRTSSLPLTCCEGMDES</sequence>